<name>A0ACC6Q582_9ACTN</name>
<organism evidence="1 2">
    <name type="scientific">Streptomyces achmelvichensis</name>
    <dbReference type="NCBI Taxonomy" id="3134111"/>
    <lineage>
        <taxon>Bacteria</taxon>
        <taxon>Bacillati</taxon>
        <taxon>Actinomycetota</taxon>
        <taxon>Actinomycetes</taxon>
        <taxon>Kitasatosporales</taxon>
        <taxon>Streptomycetaceae</taxon>
        <taxon>Streptomyces</taxon>
    </lineage>
</organism>
<protein>
    <submittedName>
        <fullName evidence="1">FAD-dependent oxidoreductase</fullName>
    </submittedName>
</protein>
<evidence type="ECO:0000313" key="1">
    <source>
        <dbReference type="EMBL" id="MEJ8638728.1"/>
    </source>
</evidence>
<proteinExistence type="predicted"/>
<keyword evidence="2" id="KW-1185">Reference proteome</keyword>
<comment type="caution">
    <text evidence="1">The sequence shown here is derived from an EMBL/GenBank/DDBJ whole genome shotgun (WGS) entry which is preliminary data.</text>
</comment>
<reference evidence="1" key="1">
    <citation type="submission" date="2024-03" db="EMBL/GenBank/DDBJ databases">
        <title>Novel Streptomyces species of biotechnological and ecological value are a feature of Machair soil.</title>
        <authorList>
            <person name="Prole J.R."/>
            <person name="Goodfellow M."/>
            <person name="Allenby N."/>
            <person name="Ward A.C."/>
        </authorList>
    </citation>
    <scope>NUCLEOTIDE SEQUENCE</scope>
    <source>
        <strain evidence="1">MS2.AVA.5</strain>
    </source>
</reference>
<dbReference type="EMBL" id="JBBKAJ010000022">
    <property type="protein sequence ID" value="MEJ8638728.1"/>
    <property type="molecule type" value="Genomic_DNA"/>
</dbReference>
<evidence type="ECO:0000313" key="2">
    <source>
        <dbReference type="Proteomes" id="UP001377168"/>
    </source>
</evidence>
<sequence length="510" mass="55198">MALTQRPTVDESYWMATTAATDHPPLRSQTTADVAVIGGGIAGLVTAWELRRAGLDVVVLEADRIASGVTGYTTAKLTSLHGLHYAQLEARHGGESAALYALSQQDAVEHVAALCAELGIDADLERVPAFTFVEDPKRVDEVRAEADTARRAGLEATFVTDTELPFPVAGAVRVEGQLQFHPRTFLLGLAERFVRAGGRIHERTRVTGLRDGRRCHLTTESGATVDASDTVIATHYPVFDRTLLFTRLRPRRELVLAAPVPTADAPEGMYLSPESGTRSLRSAPYDEGRRLVILTGESFEPGAGGVRERYARLEAWADERIAGFAAAEKTYRWAAQDNDSHDHLPYVGHAHPGTQHLYVATGFGGWGMSNGVMAGRLLMAHIAGGPRPPWTELYDPRRLPAVRDTAELATFQAGVAKHFVGDRLHTSHVDSVEEVAPGSGAVVRVGGKHCAVYRDASGEVRSLSARCTHLGCLVQFNDAERTWECPCHGSRFATDGSVLHGPATRPLEEL</sequence>
<gene>
    <name evidence="1" type="ORF">WKI67_35790</name>
</gene>
<dbReference type="Proteomes" id="UP001377168">
    <property type="component" value="Unassembled WGS sequence"/>
</dbReference>
<accession>A0ACC6Q582</accession>